<dbReference type="FunFam" id="3.30.70.80:FF:000002">
    <property type="entry name" value="Subtilisin-like protease SBT5.3"/>
    <property type="match status" value="1"/>
</dbReference>
<dbReference type="PRINTS" id="PR00723">
    <property type="entry name" value="SUBTILISIN"/>
</dbReference>
<organism evidence="14 15">
    <name type="scientific">Cinchona calisaya</name>
    <dbReference type="NCBI Taxonomy" id="153742"/>
    <lineage>
        <taxon>Eukaryota</taxon>
        <taxon>Viridiplantae</taxon>
        <taxon>Streptophyta</taxon>
        <taxon>Embryophyta</taxon>
        <taxon>Tracheophyta</taxon>
        <taxon>Spermatophyta</taxon>
        <taxon>Magnoliopsida</taxon>
        <taxon>eudicotyledons</taxon>
        <taxon>Gunneridae</taxon>
        <taxon>Pentapetalae</taxon>
        <taxon>asterids</taxon>
        <taxon>lamiids</taxon>
        <taxon>Gentianales</taxon>
        <taxon>Rubiaceae</taxon>
        <taxon>Cinchonoideae</taxon>
        <taxon>Cinchoneae</taxon>
        <taxon>Cinchona</taxon>
    </lineage>
</organism>
<dbReference type="CDD" id="cd04852">
    <property type="entry name" value="Peptidases_S8_3"/>
    <property type="match status" value="1"/>
</dbReference>
<evidence type="ECO:0000256" key="2">
    <source>
        <dbReference type="ARBA" id="ARBA00022670"/>
    </source>
</evidence>
<accession>A0ABD2ZV57</accession>
<dbReference type="GO" id="GO:0004252">
    <property type="term" value="F:serine-type endopeptidase activity"/>
    <property type="evidence" value="ECO:0007669"/>
    <property type="project" value="UniProtKB-UniRule"/>
</dbReference>
<dbReference type="InterPro" id="IPR023828">
    <property type="entry name" value="Peptidase_S8_Ser-AS"/>
</dbReference>
<dbReference type="Gene3D" id="2.60.40.2310">
    <property type="match status" value="1"/>
</dbReference>
<dbReference type="InterPro" id="IPR015500">
    <property type="entry name" value="Peptidase_S8_subtilisin-rel"/>
</dbReference>
<dbReference type="EMBL" id="JBJUIK010000007">
    <property type="protein sequence ID" value="KAL3522220.1"/>
    <property type="molecule type" value="Genomic_DNA"/>
</dbReference>
<feature type="active site" description="Charge relay system" evidence="7 8">
    <location>
        <position position="560"/>
    </location>
</feature>
<evidence type="ECO:0000259" key="13">
    <source>
        <dbReference type="Pfam" id="PF17766"/>
    </source>
</evidence>
<reference evidence="14 15" key="1">
    <citation type="submission" date="2024-11" db="EMBL/GenBank/DDBJ databases">
        <title>A near-complete genome assembly of Cinchona calisaya.</title>
        <authorList>
            <person name="Lian D.C."/>
            <person name="Zhao X.W."/>
            <person name="Wei L."/>
        </authorList>
    </citation>
    <scope>NUCLEOTIDE SEQUENCE [LARGE SCALE GENOMIC DNA]</scope>
    <source>
        <tissue evidence="14">Nenye</tissue>
    </source>
</reference>
<dbReference type="Pfam" id="PF02225">
    <property type="entry name" value="PA"/>
    <property type="match status" value="1"/>
</dbReference>
<dbReference type="PROSITE" id="PS51892">
    <property type="entry name" value="SUBTILASE"/>
    <property type="match status" value="1"/>
</dbReference>
<keyword evidence="3 9" id="KW-0732">Signal</keyword>
<dbReference type="GO" id="GO:0006508">
    <property type="term" value="P:proteolysis"/>
    <property type="evidence" value="ECO:0007669"/>
    <property type="project" value="UniProtKB-KW"/>
</dbReference>
<keyword evidence="4 8" id="KW-0378">Hydrolase</keyword>
<dbReference type="SUPFAM" id="SSF52025">
    <property type="entry name" value="PA domain"/>
    <property type="match status" value="1"/>
</dbReference>
<dbReference type="InterPro" id="IPR037045">
    <property type="entry name" value="S8pro/Inhibitor_I9_sf"/>
</dbReference>
<evidence type="ECO:0000256" key="1">
    <source>
        <dbReference type="ARBA" id="ARBA00011073"/>
    </source>
</evidence>
<dbReference type="InterPro" id="IPR041469">
    <property type="entry name" value="Subtilisin-like_FN3"/>
</dbReference>
<evidence type="ECO:0000259" key="11">
    <source>
        <dbReference type="Pfam" id="PF02225"/>
    </source>
</evidence>
<evidence type="ECO:0000256" key="7">
    <source>
        <dbReference type="PIRSR" id="PIRSR615500-1"/>
    </source>
</evidence>
<evidence type="ECO:0000313" key="14">
    <source>
        <dbReference type="EMBL" id="KAL3522220.1"/>
    </source>
</evidence>
<dbReference type="InterPro" id="IPR046450">
    <property type="entry name" value="PA_dom_sf"/>
</dbReference>
<evidence type="ECO:0000256" key="3">
    <source>
        <dbReference type="ARBA" id="ARBA00022729"/>
    </source>
</evidence>
<dbReference type="InterPro" id="IPR010259">
    <property type="entry name" value="S8pro/Inhibitor_I9"/>
</dbReference>
<evidence type="ECO:0000256" key="8">
    <source>
        <dbReference type="PROSITE-ProRule" id="PRU01240"/>
    </source>
</evidence>
<evidence type="ECO:0000313" key="15">
    <source>
        <dbReference type="Proteomes" id="UP001630127"/>
    </source>
</evidence>
<protein>
    <submittedName>
        <fullName evidence="14">Uncharacterized protein</fullName>
    </submittedName>
</protein>
<feature type="signal peptide" evidence="9">
    <location>
        <begin position="1"/>
        <end position="25"/>
    </location>
</feature>
<dbReference type="Proteomes" id="UP001630127">
    <property type="component" value="Unassembled WGS sequence"/>
</dbReference>
<keyword evidence="6" id="KW-0325">Glycoprotein</keyword>
<dbReference type="InterPro" id="IPR045051">
    <property type="entry name" value="SBT"/>
</dbReference>
<evidence type="ECO:0000256" key="9">
    <source>
        <dbReference type="SAM" id="SignalP"/>
    </source>
</evidence>
<evidence type="ECO:0000256" key="4">
    <source>
        <dbReference type="ARBA" id="ARBA00022801"/>
    </source>
</evidence>
<dbReference type="Pfam" id="PF05922">
    <property type="entry name" value="Inhibitor_I9"/>
    <property type="match status" value="1"/>
</dbReference>
<dbReference type="SUPFAM" id="SSF52743">
    <property type="entry name" value="Subtilisin-like"/>
    <property type="match status" value="1"/>
</dbReference>
<comment type="caution">
    <text evidence="14">The sequence shown here is derived from an EMBL/GenBank/DDBJ whole genome shotgun (WGS) entry which is preliminary data.</text>
</comment>
<dbReference type="FunFam" id="3.50.30.30:FF:000005">
    <property type="entry name" value="subtilisin-like protease SBT1.5"/>
    <property type="match status" value="1"/>
</dbReference>
<feature type="domain" description="Inhibitor I9" evidence="12">
    <location>
        <begin position="29"/>
        <end position="109"/>
    </location>
</feature>
<comment type="similarity">
    <text evidence="1 8">Belongs to the peptidase S8 family.</text>
</comment>
<feature type="domain" description="Subtilisin-like protease fibronectin type-III" evidence="13">
    <location>
        <begin position="673"/>
        <end position="767"/>
    </location>
</feature>
<dbReference type="AlphaFoldDB" id="A0ABD2ZV57"/>
<dbReference type="InterPro" id="IPR034197">
    <property type="entry name" value="Peptidases_S8_3"/>
</dbReference>
<feature type="domain" description="Peptidase S8/S53" evidence="10">
    <location>
        <begin position="143"/>
        <end position="600"/>
    </location>
</feature>
<keyword evidence="15" id="KW-1185">Reference proteome</keyword>
<dbReference type="PROSITE" id="PS00138">
    <property type="entry name" value="SUBTILASE_SER"/>
    <property type="match status" value="1"/>
</dbReference>
<dbReference type="Pfam" id="PF17766">
    <property type="entry name" value="fn3_6"/>
    <property type="match status" value="1"/>
</dbReference>
<dbReference type="PANTHER" id="PTHR10795">
    <property type="entry name" value="PROPROTEIN CONVERTASE SUBTILISIN/KEXIN"/>
    <property type="match status" value="1"/>
</dbReference>
<dbReference type="CDD" id="cd02120">
    <property type="entry name" value="PA_subtilisin_like"/>
    <property type="match status" value="1"/>
</dbReference>
<keyword evidence="5 8" id="KW-0720">Serine protease</keyword>
<dbReference type="Gene3D" id="3.30.70.80">
    <property type="entry name" value="Peptidase S8 propeptide/proteinase inhibitor I9"/>
    <property type="match status" value="1"/>
</dbReference>
<proteinExistence type="inferred from homology"/>
<dbReference type="InterPro" id="IPR003137">
    <property type="entry name" value="PA_domain"/>
</dbReference>
<dbReference type="Pfam" id="PF00082">
    <property type="entry name" value="Peptidase_S8"/>
    <property type="match status" value="1"/>
</dbReference>
<evidence type="ECO:0000256" key="6">
    <source>
        <dbReference type="ARBA" id="ARBA00023180"/>
    </source>
</evidence>
<sequence length="770" mass="83989">MSPSKSLILVIFLIIFLTSQEQVSAIKKSYVVYLGAHSHGPNATVDDFDRATNSHHEFLGSFLGSKEDAKGAMFYSYQKHINGFAAILEEKVAAKIAKHPNVVSVFLNGGAKLQTTHSWKFLGLEDDNGVVPPESIWNKANFGQDVIIANFDSGVWPESRSFSDEGFGPIPSKWKGSCQNTTVPCNRKLIGAKYFNNGYLSMGARVEPWMNNARDHEGHGTHTLSTAGGNFVPGANMLGFAEGTAKGGAPKARVASYKTCWPKFLFNNPVECYDADMMQAFDEAIHDGVDVISLSVLENKGFIYSQSAIAIGAFHALMNNIVVVAAAGNEGPRPKTVKNIAPWIFTVGASTMDRDFLSFIDLPTRQTFMGRSLSPSLPNKGYYPLIDAAQAYAPYSSPYEAIFCRRGTLDQQKVQGKILVCLTGQNSNAEKGEVAAQAGAVGMIIRNDEYFGDIIDAFPHVLPAIHIGYNEGVLLLSYINSVSDPVGYIRPPTTAMRLTPAPTVATFSSRGPNWVTPEILKPDITAPGFYILASNTGDSSPTSLDSDKRRTSFTIMYGTSMACPHVAGMVALLKALHPDWSPAAIRSAIMTTAQIGDNTMNIMREMDLERATPFGFGAGHMVPNSAMDPGLVYDLTVTDHLNFLCANGYSESQISLFARGPYYCPERFSLYKFNYPSLVAPNLIAGYSVTLTRTLKNVGSPGTYTAHINSPPGVTFYLEPYRLTFEEIGVERSFRLTLQTNYPNLGKVFGDLTWSDGYHYVRSPIVVTSD</sequence>
<keyword evidence="2 8" id="KW-0645">Protease</keyword>
<name>A0ABD2ZV57_9GENT</name>
<dbReference type="Gene3D" id="3.50.30.30">
    <property type="match status" value="1"/>
</dbReference>
<dbReference type="Gene3D" id="3.40.50.200">
    <property type="entry name" value="Peptidase S8/S53 domain"/>
    <property type="match status" value="1"/>
</dbReference>
<dbReference type="InterPro" id="IPR036852">
    <property type="entry name" value="Peptidase_S8/S53_dom_sf"/>
</dbReference>
<feature type="domain" description="PA" evidence="11">
    <location>
        <begin position="401"/>
        <end position="473"/>
    </location>
</feature>
<evidence type="ECO:0000259" key="10">
    <source>
        <dbReference type="Pfam" id="PF00082"/>
    </source>
</evidence>
<evidence type="ECO:0000259" key="12">
    <source>
        <dbReference type="Pfam" id="PF05922"/>
    </source>
</evidence>
<feature type="active site" description="Charge relay system" evidence="7 8">
    <location>
        <position position="219"/>
    </location>
</feature>
<dbReference type="FunFam" id="3.40.50.200:FF:000006">
    <property type="entry name" value="Subtilisin-like protease SBT1.5"/>
    <property type="match status" value="1"/>
</dbReference>
<feature type="active site" description="Charge relay system" evidence="7 8">
    <location>
        <position position="152"/>
    </location>
</feature>
<feature type="chain" id="PRO_5044821818" evidence="9">
    <location>
        <begin position="26"/>
        <end position="770"/>
    </location>
</feature>
<gene>
    <name evidence="14" type="ORF">ACH5RR_015054</name>
</gene>
<evidence type="ECO:0000256" key="5">
    <source>
        <dbReference type="ARBA" id="ARBA00022825"/>
    </source>
</evidence>
<dbReference type="InterPro" id="IPR000209">
    <property type="entry name" value="Peptidase_S8/S53_dom"/>
</dbReference>